<dbReference type="SMART" id="SM00534">
    <property type="entry name" value="MUTSac"/>
    <property type="match status" value="1"/>
</dbReference>
<feature type="region of interest" description="Disordered" evidence="5">
    <location>
        <begin position="810"/>
        <end position="833"/>
    </location>
</feature>
<dbReference type="Pfam" id="PF05192">
    <property type="entry name" value="MutS_III"/>
    <property type="match status" value="1"/>
</dbReference>
<feature type="compositionally biased region" description="Basic and acidic residues" evidence="5">
    <location>
        <begin position="26"/>
        <end position="41"/>
    </location>
</feature>
<feature type="region of interest" description="Disordered" evidence="5">
    <location>
        <begin position="1"/>
        <end position="41"/>
    </location>
</feature>
<evidence type="ECO:0000256" key="1">
    <source>
        <dbReference type="ARBA" id="ARBA00006271"/>
    </source>
</evidence>
<dbReference type="SUPFAM" id="SSF52540">
    <property type="entry name" value="P-loop containing nucleoside triphosphate hydrolases"/>
    <property type="match status" value="1"/>
</dbReference>
<dbReference type="GO" id="GO:0140664">
    <property type="term" value="F:ATP-dependent DNA damage sensor activity"/>
    <property type="evidence" value="ECO:0007669"/>
    <property type="project" value="InterPro"/>
</dbReference>
<dbReference type="InterPro" id="IPR007696">
    <property type="entry name" value="DNA_mismatch_repair_MutS_core"/>
</dbReference>
<dbReference type="Proteomes" id="UP000775547">
    <property type="component" value="Unassembled WGS sequence"/>
</dbReference>
<dbReference type="Gene3D" id="3.40.50.300">
    <property type="entry name" value="P-loop containing nucleotide triphosphate hydrolases"/>
    <property type="match status" value="1"/>
</dbReference>
<sequence>MPPRKRFKPSKRLAKSHDSEDDGASDSERSQAERKKVRWENSTHAEIPIELNESEEEEPILDKICLAAWCKHGRLGCAYYEPTKCTLYVLEDTQESPHFDLTGMLLGQANPDVVLTSSKADDDFMDTLRDHMDVASGVFQIRPHKDFTASKGRDRLLSLRLLSDLPQGDASSDCAHSNLESHPKNAYDFMRTRRDIGGDPTTTRWNALIRLPNFASVESSPLCMASIGALLDHIIRERAVGGLDDEGIGGLDVRHIEILALDQVLQINSDALFSLQIFENESHASVYSDKTKEGLSLFGTLNGTKTSLGRSLLRTWLLRPSLSMSVIKQRHDAVECFLRSENIVPSNVMHTHLKGIKNVPRVLSILRTGRAKVSDWQGLVKFTFHTAMLRDSLAELNQAAGIDVVDKVQLLQLPRCFYWLMSQKLLTVLDITSFKEVGRKIDWEESANAGRVCVRPHIDEELDNRKHVYNGIDFVLSKVAEQICENVPRDYATSLNVVYFPQLGFLICIPMLEEWQSEAGIQAIDGWSFQFSSNAHVYFKSEEMHDMDIHIGDLHSSIVDREIEIIQALLDEILVYDAAISQACNVCAELDCLLSFAEASRMNDYRRPDMVEDNIIDIYQGRHPLQEQIIDTFVPNDARLAGGAGASSVVFQGCTANSEEWSSILLCTGANACGKSVYLKQIAMIQYMAQIGCFVPAESATLGIVDKSVQSAFMIDLNQVSLALRNCTPRSLVLLDEFGKGTLSTDGAGLFCGVLKHFLALGTACPKVLAATHFHDVFRTDLLDPHCAPIAFRHMQVMFTSSDGSILHVPDSTTDANTDTDTDMDRPDDEGGVRRVGVGEKITYLYRVAEGLSLDSHAAKCAEIFGVPTRLVQRAQHVSHLLSTHELGQLLDEGMTDQEQQDLQDAEAVCRRFLSWDLDAPEQEADAKTMLARCLGKSLEETEED</sequence>
<dbReference type="EMBL" id="JABCKV010000003">
    <property type="protein sequence ID" value="KAG5648343.1"/>
    <property type="molecule type" value="Genomic_DNA"/>
</dbReference>
<evidence type="ECO:0000313" key="7">
    <source>
        <dbReference type="EMBL" id="KAG5648343.1"/>
    </source>
</evidence>
<evidence type="ECO:0000256" key="3">
    <source>
        <dbReference type="ARBA" id="ARBA00022840"/>
    </source>
</evidence>
<dbReference type="InterPro" id="IPR027417">
    <property type="entry name" value="P-loop_NTPase"/>
</dbReference>
<proteinExistence type="inferred from homology"/>
<reference evidence="7" key="2">
    <citation type="submission" date="2021-10" db="EMBL/GenBank/DDBJ databases">
        <title>Phylogenomics reveals ancestral predisposition of the termite-cultivated fungus Termitomyces towards a domesticated lifestyle.</title>
        <authorList>
            <person name="Auxier B."/>
            <person name="Grum-Grzhimaylo A."/>
            <person name="Cardenas M.E."/>
            <person name="Lodge J.D."/>
            <person name="Laessoe T."/>
            <person name="Pedersen O."/>
            <person name="Smith M.E."/>
            <person name="Kuyper T.W."/>
            <person name="Franco-Molano E.A."/>
            <person name="Baroni T.J."/>
            <person name="Aanen D.K."/>
        </authorList>
    </citation>
    <scope>NUCLEOTIDE SEQUENCE</scope>
    <source>
        <strain evidence="7">AP01</strain>
        <tissue evidence="7">Mycelium</tissue>
    </source>
</reference>
<dbReference type="SMART" id="SM00533">
    <property type="entry name" value="MUTSd"/>
    <property type="match status" value="1"/>
</dbReference>
<dbReference type="GO" id="GO:0006298">
    <property type="term" value="P:mismatch repair"/>
    <property type="evidence" value="ECO:0007669"/>
    <property type="project" value="InterPro"/>
</dbReference>
<dbReference type="PROSITE" id="PS00486">
    <property type="entry name" value="DNA_MISMATCH_REPAIR_2"/>
    <property type="match status" value="1"/>
</dbReference>
<dbReference type="Gene3D" id="1.10.1420.10">
    <property type="match status" value="1"/>
</dbReference>
<feature type="domain" description="DNA mismatch repair proteins mutS family" evidence="6">
    <location>
        <begin position="731"/>
        <end position="747"/>
    </location>
</feature>
<dbReference type="GO" id="GO:0051026">
    <property type="term" value="P:chiasma assembly"/>
    <property type="evidence" value="ECO:0007669"/>
    <property type="project" value="TreeGrafter"/>
</dbReference>
<evidence type="ECO:0000256" key="2">
    <source>
        <dbReference type="ARBA" id="ARBA00022741"/>
    </source>
</evidence>
<dbReference type="GO" id="GO:0030983">
    <property type="term" value="F:mismatched DNA binding"/>
    <property type="evidence" value="ECO:0007669"/>
    <property type="project" value="InterPro"/>
</dbReference>
<dbReference type="PANTHER" id="PTHR11361">
    <property type="entry name" value="DNA MISMATCH REPAIR PROTEIN MUTS FAMILY MEMBER"/>
    <property type="match status" value="1"/>
</dbReference>
<dbReference type="InterPro" id="IPR045076">
    <property type="entry name" value="MutS"/>
</dbReference>
<keyword evidence="2" id="KW-0547">Nucleotide-binding</keyword>
<feature type="compositionally biased region" description="Basic and acidic residues" evidence="5">
    <location>
        <begin position="823"/>
        <end position="833"/>
    </location>
</feature>
<dbReference type="GO" id="GO:0005524">
    <property type="term" value="F:ATP binding"/>
    <property type="evidence" value="ECO:0007669"/>
    <property type="project" value="UniProtKB-KW"/>
</dbReference>
<evidence type="ECO:0000313" key="8">
    <source>
        <dbReference type="Proteomes" id="UP000775547"/>
    </source>
</evidence>
<dbReference type="CDD" id="cd03281">
    <property type="entry name" value="ABC_MSH5_euk"/>
    <property type="match status" value="1"/>
</dbReference>
<evidence type="ECO:0000259" key="6">
    <source>
        <dbReference type="PROSITE" id="PS00486"/>
    </source>
</evidence>
<evidence type="ECO:0000256" key="5">
    <source>
        <dbReference type="SAM" id="MobiDB-lite"/>
    </source>
</evidence>
<keyword evidence="3" id="KW-0067">ATP-binding</keyword>
<name>A0A9P7KFA1_9AGAR</name>
<keyword evidence="8" id="KW-1185">Reference proteome</keyword>
<dbReference type="Pfam" id="PF00488">
    <property type="entry name" value="MutS_V"/>
    <property type="match status" value="1"/>
</dbReference>
<dbReference type="AlphaFoldDB" id="A0A9P7KFA1"/>
<organism evidence="7 8">
    <name type="scientific">Asterophora parasitica</name>
    <dbReference type="NCBI Taxonomy" id="117018"/>
    <lineage>
        <taxon>Eukaryota</taxon>
        <taxon>Fungi</taxon>
        <taxon>Dikarya</taxon>
        <taxon>Basidiomycota</taxon>
        <taxon>Agaricomycotina</taxon>
        <taxon>Agaricomycetes</taxon>
        <taxon>Agaricomycetidae</taxon>
        <taxon>Agaricales</taxon>
        <taxon>Tricholomatineae</taxon>
        <taxon>Lyophyllaceae</taxon>
        <taxon>Asterophora</taxon>
    </lineage>
</organism>
<dbReference type="OrthoDB" id="29596at2759"/>
<dbReference type="PANTHER" id="PTHR11361:SF20">
    <property type="entry name" value="MUTS PROTEIN HOMOLOG 5"/>
    <property type="match status" value="1"/>
</dbReference>
<comment type="similarity">
    <text evidence="1">Belongs to the DNA mismatch repair MutS family.</text>
</comment>
<keyword evidence="4" id="KW-0238">DNA-binding</keyword>
<protein>
    <recommendedName>
        <fullName evidence="6">DNA mismatch repair proteins mutS family domain-containing protein</fullName>
    </recommendedName>
</protein>
<dbReference type="SUPFAM" id="SSF48334">
    <property type="entry name" value="DNA repair protein MutS, domain III"/>
    <property type="match status" value="1"/>
</dbReference>
<evidence type="ECO:0000256" key="4">
    <source>
        <dbReference type="ARBA" id="ARBA00023125"/>
    </source>
</evidence>
<accession>A0A9P7KFA1</accession>
<dbReference type="GO" id="GO:0005634">
    <property type="term" value="C:nucleus"/>
    <property type="evidence" value="ECO:0007669"/>
    <property type="project" value="TreeGrafter"/>
</dbReference>
<feature type="compositionally biased region" description="Basic residues" evidence="5">
    <location>
        <begin position="1"/>
        <end position="14"/>
    </location>
</feature>
<dbReference type="InterPro" id="IPR000432">
    <property type="entry name" value="DNA_mismatch_repair_MutS_C"/>
</dbReference>
<comment type="caution">
    <text evidence="7">The sequence shown here is derived from an EMBL/GenBank/DDBJ whole genome shotgun (WGS) entry which is preliminary data.</text>
</comment>
<reference evidence="7" key="1">
    <citation type="submission" date="2020-07" db="EMBL/GenBank/DDBJ databases">
        <authorList>
            <person name="Nieuwenhuis M."/>
            <person name="Van De Peppel L.J.J."/>
        </authorList>
    </citation>
    <scope>NUCLEOTIDE SEQUENCE</scope>
    <source>
        <strain evidence="7">AP01</strain>
        <tissue evidence="7">Mycelium</tissue>
    </source>
</reference>
<dbReference type="InterPro" id="IPR036187">
    <property type="entry name" value="DNA_mismatch_repair_MutS_sf"/>
</dbReference>
<gene>
    <name evidence="7" type="ORF">DXG03_004915</name>
</gene>